<keyword evidence="9 13" id="KW-1133">Transmembrane helix</keyword>
<accession>A0A8K0NCE1</accession>
<dbReference type="Pfam" id="PF13855">
    <property type="entry name" value="LRR_8"/>
    <property type="match status" value="1"/>
</dbReference>
<evidence type="ECO:0000313" key="15">
    <source>
        <dbReference type="EMBL" id="KAG1368756.1"/>
    </source>
</evidence>
<feature type="domain" description="Protein kinase" evidence="14">
    <location>
        <begin position="578"/>
        <end position="858"/>
    </location>
</feature>
<keyword evidence="4 13" id="KW-0812">Transmembrane</keyword>
<keyword evidence="12" id="KW-0325">Glycoprotein</keyword>
<dbReference type="OrthoDB" id="676979at2759"/>
<evidence type="ECO:0000256" key="2">
    <source>
        <dbReference type="ARBA" id="ARBA00022614"/>
    </source>
</evidence>
<evidence type="ECO:0000256" key="5">
    <source>
        <dbReference type="ARBA" id="ARBA00022729"/>
    </source>
</evidence>
<dbReference type="SUPFAM" id="SSF56112">
    <property type="entry name" value="Protein kinase-like (PK-like)"/>
    <property type="match status" value="1"/>
</dbReference>
<proteinExistence type="predicted"/>
<dbReference type="FunFam" id="3.30.200.20:FF:000454">
    <property type="entry name" value="Leucine-rich repeat receptor-like tyrosine-protein kinase PXC3"/>
    <property type="match status" value="1"/>
</dbReference>
<reference evidence="15" key="2">
    <citation type="submission" date="2019-07" db="EMBL/GenBank/DDBJ databases">
        <authorList>
            <person name="Yang Y."/>
            <person name="Bocs S."/>
            <person name="Baudouin L."/>
        </authorList>
    </citation>
    <scope>NUCLEOTIDE SEQUENCE</scope>
    <source>
        <tissue evidence="15">Spear leaf of Hainan Tall coconut</tissue>
    </source>
</reference>
<evidence type="ECO:0000256" key="8">
    <source>
        <dbReference type="ARBA" id="ARBA00022840"/>
    </source>
</evidence>
<dbReference type="Gene3D" id="3.80.10.10">
    <property type="entry name" value="Ribonuclease Inhibitor"/>
    <property type="match status" value="3"/>
</dbReference>
<keyword evidence="3" id="KW-0808">Transferase</keyword>
<keyword evidence="10 13" id="KW-0472">Membrane</keyword>
<evidence type="ECO:0000313" key="16">
    <source>
        <dbReference type="Proteomes" id="UP000797356"/>
    </source>
</evidence>
<dbReference type="Gene3D" id="3.30.200.20">
    <property type="entry name" value="Phosphorylase Kinase, domain 1"/>
    <property type="match status" value="1"/>
</dbReference>
<keyword evidence="8" id="KW-0067">ATP-binding</keyword>
<dbReference type="InterPro" id="IPR032675">
    <property type="entry name" value="LRR_dom_sf"/>
</dbReference>
<evidence type="ECO:0000256" key="10">
    <source>
        <dbReference type="ARBA" id="ARBA00023136"/>
    </source>
</evidence>
<dbReference type="InterPro" id="IPR011009">
    <property type="entry name" value="Kinase-like_dom_sf"/>
</dbReference>
<dbReference type="PROSITE" id="PS51450">
    <property type="entry name" value="LRR"/>
    <property type="match status" value="1"/>
</dbReference>
<dbReference type="FunFam" id="1.10.510.10:FF:000388">
    <property type="entry name" value="Leucine-rich repeat receptor-like tyrosine-protein kinase PXC3"/>
    <property type="match status" value="1"/>
</dbReference>
<keyword evidence="7" id="KW-0547">Nucleotide-binding</keyword>
<dbReference type="GO" id="GO:0016020">
    <property type="term" value="C:membrane"/>
    <property type="evidence" value="ECO:0007669"/>
    <property type="project" value="UniProtKB-SubCell"/>
</dbReference>
<keyword evidence="5" id="KW-0732">Signal</keyword>
<dbReference type="SUPFAM" id="SSF52058">
    <property type="entry name" value="L domain-like"/>
    <property type="match status" value="2"/>
</dbReference>
<dbReference type="PANTHER" id="PTHR48056:SF40">
    <property type="entry name" value="LEUCINE-RICH REPEAT RECEPTOR-LIKE TYROSINE-PROTEIN KINASE PXC3"/>
    <property type="match status" value="1"/>
</dbReference>
<dbReference type="FunFam" id="3.80.10.10:FF:000095">
    <property type="entry name" value="LRR receptor-like serine/threonine-protein kinase GSO1"/>
    <property type="match status" value="2"/>
</dbReference>
<dbReference type="Pfam" id="PF23598">
    <property type="entry name" value="LRR_14"/>
    <property type="match status" value="1"/>
</dbReference>
<dbReference type="Proteomes" id="UP000797356">
    <property type="component" value="Chromosome 14"/>
</dbReference>
<evidence type="ECO:0000256" key="4">
    <source>
        <dbReference type="ARBA" id="ARBA00022692"/>
    </source>
</evidence>
<dbReference type="InterPro" id="IPR001245">
    <property type="entry name" value="Ser-Thr/Tyr_kinase_cat_dom"/>
</dbReference>
<evidence type="ECO:0000256" key="7">
    <source>
        <dbReference type="ARBA" id="ARBA00022741"/>
    </source>
</evidence>
<dbReference type="PROSITE" id="PS00109">
    <property type="entry name" value="PROTEIN_KINASE_TYR"/>
    <property type="match status" value="1"/>
</dbReference>
<comment type="caution">
    <text evidence="15">The sequence shown here is derived from an EMBL/GenBank/DDBJ whole genome shotgun (WGS) entry which is preliminary data.</text>
</comment>
<keyword evidence="15" id="KW-0418">Kinase</keyword>
<evidence type="ECO:0000256" key="1">
    <source>
        <dbReference type="ARBA" id="ARBA00004479"/>
    </source>
</evidence>
<dbReference type="InterPro" id="IPR001611">
    <property type="entry name" value="Leu-rich_rpt"/>
</dbReference>
<name>A0A8K0NCE1_COCNU</name>
<evidence type="ECO:0000256" key="11">
    <source>
        <dbReference type="ARBA" id="ARBA00023170"/>
    </source>
</evidence>
<dbReference type="Pfam" id="PF07714">
    <property type="entry name" value="PK_Tyr_Ser-Thr"/>
    <property type="match status" value="1"/>
</dbReference>
<dbReference type="AlphaFoldDB" id="A0A8K0NCE1"/>
<dbReference type="InterPro" id="IPR003591">
    <property type="entry name" value="Leu-rich_rpt_typical-subtyp"/>
</dbReference>
<dbReference type="InterPro" id="IPR008266">
    <property type="entry name" value="Tyr_kinase_AS"/>
</dbReference>
<dbReference type="InterPro" id="IPR055414">
    <property type="entry name" value="LRR_R13L4/SHOC2-like"/>
</dbReference>
<dbReference type="GO" id="GO:0033612">
    <property type="term" value="F:receptor serine/threonine kinase binding"/>
    <property type="evidence" value="ECO:0007669"/>
    <property type="project" value="TreeGrafter"/>
</dbReference>
<dbReference type="SMART" id="SM00369">
    <property type="entry name" value="LRR_TYP"/>
    <property type="match status" value="7"/>
</dbReference>
<evidence type="ECO:0000259" key="14">
    <source>
        <dbReference type="PROSITE" id="PS50011"/>
    </source>
</evidence>
<dbReference type="InterPro" id="IPR000719">
    <property type="entry name" value="Prot_kinase_dom"/>
</dbReference>
<dbReference type="InterPro" id="IPR050647">
    <property type="entry name" value="Plant_LRR-RLKs"/>
</dbReference>
<reference evidence="15" key="1">
    <citation type="journal article" date="2017" name="Gigascience">
        <title>The genome draft of coconut (Cocos nucifera).</title>
        <authorList>
            <person name="Xiao Y."/>
            <person name="Xu P."/>
            <person name="Fan H."/>
            <person name="Baudouin L."/>
            <person name="Xia W."/>
            <person name="Bocs S."/>
            <person name="Xu J."/>
            <person name="Li Q."/>
            <person name="Guo A."/>
            <person name="Zhou L."/>
            <person name="Li J."/>
            <person name="Wu Y."/>
            <person name="Ma Z."/>
            <person name="Armero A."/>
            <person name="Issali A.E."/>
            <person name="Liu N."/>
            <person name="Peng M."/>
            <person name="Yang Y."/>
        </authorList>
    </citation>
    <scope>NUCLEOTIDE SEQUENCE</scope>
    <source>
        <tissue evidence="15">Spear leaf of Hainan Tall coconut</tissue>
    </source>
</reference>
<dbReference type="EMBL" id="CM017885">
    <property type="protein sequence ID" value="KAG1368756.1"/>
    <property type="molecule type" value="Genomic_DNA"/>
</dbReference>
<keyword evidence="11 15" id="KW-0675">Receptor</keyword>
<gene>
    <name evidence="15" type="ORF">COCNU_14G012240</name>
</gene>
<evidence type="ECO:0000256" key="9">
    <source>
        <dbReference type="ARBA" id="ARBA00022989"/>
    </source>
</evidence>
<evidence type="ECO:0000256" key="13">
    <source>
        <dbReference type="SAM" id="Phobius"/>
    </source>
</evidence>
<evidence type="ECO:0000256" key="12">
    <source>
        <dbReference type="ARBA" id="ARBA00023180"/>
    </source>
</evidence>
<dbReference type="GO" id="GO:0004674">
    <property type="term" value="F:protein serine/threonine kinase activity"/>
    <property type="evidence" value="ECO:0007669"/>
    <property type="project" value="UniProtKB-EC"/>
</dbReference>
<dbReference type="PROSITE" id="PS50011">
    <property type="entry name" value="PROTEIN_KINASE_DOM"/>
    <property type="match status" value="1"/>
</dbReference>
<evidence type="ECO:0000256" key="6">
    <source>
        <dbReference type="ARBA" id="ARBA00022737"/>
    </source>
</evidence>
<keyword evidence="6" id="KW-0677">Repeat</keyword>
<organism evidence="15 16">
    <name type="scientific">Cocos nucifera</name>
    <name type="common">Coconut palm</name>
    <dbReference type="NCBI Taxonomy" id="13894"/>
    <lineage>
        <taxon>Eukaryota</taxon>
        <taxon>Viridiplantae</taxon>
        <taxon>Streptophyta</taxon>
        <taxon>Embryophyta</taxon>
        <taxon>Tracheophyta</taxon>
        <taxon>Spermatophyta</taxon>
        <taxon>Magnoliopsida</taxon>
        <taxon>Liliopsida</taxon>
        <taxon>Arecaceae</taxon>
        <taxon>Arecoideae</taxon>
        <taxon>Cocoseae</taxon>
        <taxon>Attaleinae</taxon>
        <taxon>Cocos</taxon>
    </lineage>
</organism>
<comment type="subcellular location">
    <subcellularLocation>
        <location evidence="1">Membrane</location>
        <topology evidence="1">Single-pass type I membrane protein</topology>
    </subcellularLocation>
</comment>
<evidence type="ECO:0000256" key="3">
    <source>
        <dbReference type="ARBA" id="ARBA00022679"/>
    </source>
</evidence>
<dbReference type="GO" id="GO:0005524">
    <property type="term" value="F:ATP binding"/>
    <property type="evidence" value="ECO:0007669"/>
    <property type="project" value="UniProtKB-KW"/>
</dbReference>
<dbReference type="Gene3D" id="1.10.510.10">
    <property type="entry name" value="Transferase(Phosphotransferase) domain 1"/>
    <property type="match status" value="1"/>
</dbReference>
<feature type="transmembrane region" description="Helical" evidence="13">
    <location>
        <begin position="506"/>
        <end position="530"/>
    </location>
</feature>
<dbReference type="Pfam" id="PF00560">
    <property type="entry name" value="LRR_1"/>
    <property type="match status" value="4"/>
</dbReference>
<sequence>MVALQRELMVVDWDSNGPSSYCSWRGVTCAGSNQTVVALDLPHLSLRGNISLISELLSLKRLDLSGNSFHGSIPSSFGNLALLEFLDLSMNKFENWIPSSLGRIRSLKSLNLSNNFLSGEIPDELKYLQRLQELQISGNNLSGSIPDWVGRLTDLRVFSAYENSLVGVIPDNLGSVSQLEVLNLHSNLLEGVIPESIFMSGKLQVLVLTVNRLNGSLPASVGNCKGLSSLRIGNNRLVGSIPESIGNVSSLTYFEADNNHLSGEIVPEFVRCSNLTLLNLASNSFTGTIPEILGELKNLQEFIVSDNSLTGEFPKSILRCRNLSKLDLSFNRFKGSLPEDLCNMSRLQFLLLDHNSISGEIPWGIGECVRLLELQMGSNYLTGNIPPEIGKIKNLQIALNLSFNHLRGPLPRELGRVDKLVSLDVSNNQLSGDIPSELKGMLSLIEVNFSNNQLSGQIPIFGPFQKSPRSSFSGNKDLCGDPLDFNCGDYFGSVDGSDDHRVSYKIILAVVGSGLTVFTTVSVIVSLFLLRERQEMDAKGTIVAGEITVTPPQITTGNVFIDSLKQAIDFDCAVKAALKDSNKLSNATFSTTYEVVMPSGLVLSVKKLKSVDRTVVHHQNKMIRELERLGNLCHANLMRPIGYVIYEDVALLLHHHMPNGTLAQLLHNTVGAEFEPDWPRRLSIAIGVAEGLAYLHHIAIIHLDISSGNVFLDANFNALIGEIEISKLLDPSKGTASISAVAGSFGYIPPEYAYTMQVTVPGNVYSFGVVLLEILTSLLPVDEAFGEGIDLVKWVHNASGRGEAPEQIMDARLSTVSFAWRKQMLAVLKVAMLCTENTPARRPKMKKVVEMLLEAKEN</sequence>
<protein>
    <submittedName>
        <fullName evidence="15">Leucine-rich repeat receptor-like tyrosine-protein kinase PXC3</fullName>
    </submittedName>
</protein>
<keyword evidence="2" id="KW-0433">Leucine-rich repeat</keyword>
<dbReference type="PANTHER" id="PTHR48056">
    <property type="entry name" value="LRR RECEPTOR-LIKE SERINE/THREONINE-PROTEIN KINASE-RELATED"/>
    <property type="match status" value="1"/>
</dbReference>
<keyword evidence="16" id="KW-1185">Reference proteome</keyword>